<dbReference type="PANTHER" id="PTHR30069:SF29">
    <property type="entry name" value="HEMOGLOBIN AND HEMOGLOBIN-HAPTOGLOBIN-BINDING PROTEIN 1-RELATED"/>
    <property type="match status" value="1"/>
</dbReference>
<dbReference type="SUPFAM" id="SSF56935">
    <property type="entry name" value="Porins"/>
    <property type="match status" value="1"/>
</dbReference>
<dbReference type="STRING" id="1168035.SAMN05444280_12624"/>
<keyword evidence="5 9" id="KW-0732">Signal</keyword>
<dbReference type="InterPro" id="IPR037066">
    <property type="entry name" value="Plug_dom_sf"/>
</dbReference>
<dbReference type="Gene3D" id="2.170.130.10">
    <property type="entry name" value="TonB-dependent receptor, plug domain"/>
    <property type="match status" value="1"/>
</dbReference>
<keyword evidence="2 8" id="KW-0813">Transport</keyword>
<dbReference type="InterPro" id="IPR036942">
    <property type="entry name" value="Beta-barrel_TonB_sf"/>
</dbReference>
<dbReference type="Proteomes" id="UP000184050">
    <property type="component" value="Unassembled WGS sequence"/>
</dbReference>
<evidence type="ECO:0000313" key="11">
    <source>
        <dbReference type="EMBL" id="SHJ68160.1"/>
    </source>
</evidence>
<feature type="chain" id="PRO_5012748362" evidence="9">
    <location>
        <begin position="22"/>
        <end position="653"/>
    </location>
</feature>
<comment type="subcellular location">
    <subcellularLocation>
        <location evidence="1 8">Cell outer membrane</location>
        <topology evidence="1 8">Multi-pass membrane protein</topology>
    </subcellularLocation>
</comment>
<feature type="domain" description="TonB-dependent receptor plug" evidence="10">
    <location>
        <begin position="58"/>
        <end position="145"/>
    </location>
</feature>
<keyword evidence="6 8" id="KW-0472">Membrane</keyword>
<dbReference type="AlphaFoldDB" id="A0A1M6LAC9"/>
<keyword evidence="12" id="KW-1185">Reference proteome</keyword>
<dbReference type="GO" id="GO:0015344">
    <property type="term" value="F:siderophore uptake transmembrane transporter activity"/>
    <property type="evidence" value="ECO:0007669"/>
    <property type="project" value="TreeGrafter"/>
</dbReference>
<dbReference type="Gene3D" id="2.40.170.20">
    <property type="entry name" value="TonB-dependent receptor, beta-barrel domain"/>
    <property type="match status" value="1"/>
</dbReference>
<evidence type="ECO:0000256" key="5">
    <source>
        <dbReference type="ARBA" id="ARBA00022729"/>
    </source>
</evidence>
<evidence type="ECO:0000256" key="6">
    <source>
        <dbReference type="ARBA" id="ARBA00023136"/>
    </source>
</evidence>
<evidence type="ECO:0000256" key="3">
    <source>
        <dbReference type="ARBA" id="ARBA00022452"/>
    </source>
</evidence>
<protein>
    <submittedName>
        <fullName evidence="11">Iron complex outermembrane recepter protein</fullName>
    </submittedName>
</protein>
<dbReference type="PROSITE" id="PS52016">
    <property type="entry name" value="TONB_DEPENDENT_REC_3"/>
    <property type="match status" value="1"/>
</dbReference>
<proteinExistence type="inferred from homology"/>
<dbReference type="EMBL" id="FQZE01000026">
    <property type="protein sequence ID" value="SHJ68160.1"/>
    <property type="molecule type" value="Genomic_DNA"/>
</dbReference>
<name>A0A1M6LAC9_9BACT</name>
<organism evidence="11 12">
    <name type="scientific">Tangfeifania diversioriginum</name>
    <dbReference type="NCBI Taxonomy" id="1168035"/>
    <lineage>
        <taxon>Bacteria</taxon>
        <taxon>Pseudomonadati</taxon>
        <taxon>Bacteroidota</taxon>
        <taxon>Bacteroidia</taxon>
        <taxon>Marinilabiliales</taxon>
        <taxon>Prolixibacteraceae</taxon>
        <taxon>Tangfeifania</taxon>
    </lineage>
</organism>
<evidence type="ECO:0000256" key="1">
    <source>
        <dbReference type="ARBA" id="ARBA00004571"/>
    </source>
</evidence>
<evidence type="ECO:0000256" key="9">
    <source>
        <dbReference type="SAM" id="SignalP"/>
    </source>
</evidence>
<dbReference type="InterPro" id="IPR039426">
    <property type="entry name" value="TonB-dep_rcpt-like"/>
</dbReference>
<evidence type="ECO:0000259" key="10">
    <source>
        <dbReference type="Pfam" id="PF07715"/>
    </source>
</evidence>
<evidence type="ECO:0000256" key="7">
    <source>
        <dbReference type="ARBA" id="ARBA00023237"/>
    </source>
</evidence>
<keyword evidence="3 8" id="KW-1134">Transmembrane beta strand</keyword>
<evidence type="ECO:0000256" key="4">
    <source>
        <dbReference type="ARBA" id="ARBA00022692"/>
    </source>
</evidence>
<feature type="signal peptide" evidence="9">
    <location>
        <begin position="1"/>
        <end position="21"/>
    </location>
</feature>
<keyword evidence="4 8" id="KW-0812">Transmembrane</keyword>
<evidence type="ECO:0000313" key="12">
    <source>
        <dbReference type="Proteomes" id="UP000184050"/>
    </source>
</evidence>
<dbReference type="RefSeq" id="WP_083578289.1">
    <property type="nucleotide sequence ID" value="NZ_FQZE01000026.1"/>
</dbReference>
<dbReference type="GO" id="GO:0009279">
    <property type="term" value="C:cell outer membrane"/>
    <property type="evidence" value="ECO:0007669"/>
    <property type="project" value="UniProtKB-SubCell"/>
</dbReference>
<gene>
    <name evidence="11" type="ORF">SAMN05444280_12624</name>
</gene>
<accession>A0A1M6LAC9</accession>
<dbReference type="Pfam" id="PF07715">
    <property type="entry name" value="Plug"/>
    <property type="match status" value="1"/>
</dbReference>
<evidence type="ECO:0000256" key="2">
    <source>
        <dbReference type="ARBA" id="ARBA00022448"/>
    </source>
</evidence>
<comment type="similarity">
    <text evidence="8">Belongs to the TonB-dependent receptor family.</text>
</comment>
<evidence type="ECO:0000256" key="8">
    <source>
        <dbReference type="PROSITE-ProRule" id="PRU01360"/>
    </source>
</evidence>
<dbReference type="PANTHER" id="PTHR30069">
    <property type="entry name" value="TONB-DEPENDENT OUTER MEMBRANE RECEPTOR"/>
    <property type="match status" value="1"/>
</dbReference>
<keyword evidence="7 8" id="KW-0998">Cell outer membrane</keyword>
<dbReference type="InterPro" id="IPR012910">
    <property type="entry name" value="Plug_dom"/>
</dbReference>
<dbReference type="GO" id="GO:0044718">
    <property type="term" value="P:siderophore transmembrane transport"/>
    <property type="evidence" value="ECO:0007669"/>
    <property type="project" value="TreeGrafter"/>
</dbReference>
<reference evidence="11 12" key="1">
    <citation type="submission" date="2016-11" db="EMBL/GenBank/DDBJ databases">
        <authorList>
            <person name="Jaros S."/>
            <person name="Januszkiewicz K."/>
            <person name="Wedrychowicz H."/>
        </authorList>
    </citation>
    <scope>NUCLEOTIDE SEQUENCE [LARGE SCALE GENOMIC DNA]</scope>
    <source>
        <strain evidence="11 12">DSM 27063</strain>
    </source>
</reference>
<sequence length="653" mass="74881">MNPLKSFLLVLFLLSFHLMQAQNLSDTVHIEEVQVLAKKKIEEAGLKITRPDSLAMASSVTADLSELISGFSPVFIKSYGQGSSATASFRGTAATHTQILWNGMNLNSPMRGLADLSLLPVFFTDNLYLLHGGSSLSEGSGGLGGSIHLENNPDWSTRFSVSGLAELASFQTRKTFFKLMAGTENFKSNTRLFYEASENDFSFFNSGVIPHRKDTLENADFRKTGVLQEFYLRSNENEIFSLRFWYQESHRNLPQLMSYEGSTRDEFQNDQQLRAQLEWKKYSDGWNTRIFSGVSSNRLEYFRATPQFNFVNENSESRETSFLNHFRFFKRMNEVVFATLSFDANLHRVKTSNLLDESGYLKNRFETSLLMKANFKSSDSFAAFLLLRSESFDKSIVPFIPAAGLEWQPFARFPVVLLSNIARNYHKPTLNDLYWIPGGNPDLQPEDGFTGDVSLSGDFQLGKMTFKNEVTGFASKIENWISWQPASSGAWYWEAQNVKNVFSRGIEYSFSAEYDWKSFRFRTSGNYSFTRTSNLDAVSSVDQSRGKQLIYIPKHKGNFHFNTSWKKFAINYSLNYVGKRFTKSSNQESEFERVLNPYWLNKIAIGRKSDFGNYAVNLKFTVENLLDENYQSILWRPMPGRFYRFSVAINYKN</sequence>
<dbReference type="OrthoDB" id="9762903at2"/>